<dbReference type="PROSITE" id="PS51257">
    <property type="entry name" value="PROKAR_LIPOPROTEIN"/>
    <property type="match status" value="1"/>
</dbReference>
<proteinExistence type="predicted"/>
<comment type="caution">
    <text evidence="1">The sequence shown here is derived from an EMBL/GenBank/DDBJ whole genome shotgun (WGS) entry which is preliminary data.</text>
</comment>
<dbReference type="EMBL" id="JBIAHM010000026">
    <property type="protein sequence ID" value="MFE9606332.1"/>
    <property type="molecule type" value="Genomic_DNA"/>
</dbReference>
<sequence length="63" mass="6766">MRWDDITLAILAGFGCVTLLLAQINDLLSKLPEVIRAWRRVRQELTDGDGTPGEPSGGADDAG</sequence>
<keyword evidence="2" id="KW-1185">Reference proteome</keyword>
<gene>
    <name evidence="1" type="ORF">ACFYNQ_48325</name>
</gene>
<evidence type="ECO:0000313" key="2">
    <source>
        <dbReference type="Proteomes" id="UP001601303"/>
    </source>
</evidence>
<accession>A0ABW6MJK5</accession>
<protein>
    <submittedName>
        <fullName evidence="1">Uncharacterized protein</fullName>
    </submittedName>
</protein>
<organism evidence="1 2">
    <name type="scientific">Streptomyces hokutonensis</name>
    <dbReference type="NCBI Taxonomy" id="1306990"/>
    <lineage>
        <taxon>Bacteria</taxon>
        <taxon>Bacillati</taxon>
        <taxon>Actinomycetota</taxon>
        <taxon>Actinomycetes</taxon>
        <taxon>Kitasatosporales</taxon>
        <taxon>Streptomycetaceae</taxon>
        <taxon>Streptomyces</taxon>
    </lineage>
</organism>
<reference evidence="1 2" key="1">
    <citation type="submission" date="2024-10" db="EMBL/GenBank/DDBJ databases">
        <title>The Natural Products Discovery Center: Release of the First 8490 Sequenced Strains for Exploring Actinobacteria Biosynthetic Diversity.</title>
        <authorList>
            <person name="Kalkreuter E."/>
            <person name="Kautsar S.A."/>
            <person name="Yang D."/>
            <person name="Bader C.D."/>
            <person name="Teijaro C.N."/>
            <person name="Fluegel L."/>
            <person name="Davis C.M."/>
            <person name="Simpson J.R."/>
            <person name="Lauterbach L."/>
            <person name="Steele A.D."/>
            <person name="Gui C."/>
            <person name="Meng S."/>
            <person name="Li G."/>
            <person name="Viehrig K."/>
            <person name="Ye F."/>
            <person name="Su P."/>
            <person name="Kiefer A.F."/>
            <person name="Nichols A."/>
            <person name="Cepeda A.J."/>
            <person name="Yan W."/>
            <person name="Fan B."/>
            <person name="Jiang Y."/>
            <person name="Adhikari A."/>
            <person name="Zheng C.-J."/>
            <person name="Schuster L."/>
            <person name="Cowan T.M."/>
            <person name="Smanski M.J."/>
            <person name="Chevrette M.G."/>
            <person name="De Carvalho L.P.S."/>
            <person name="Shen B."/>
        </authorList>
    </citation>
    <scope>NUCLEOTIDE SEQUENCE [LARGE SCALE GENOMIC DNA]</scope>
    <source>
        <strain evidence="1 2">NPDC006488</strain>
    </source>
</reference>
<dbReference type="Proteomes" id="UP001601303">
    <property type="component" value="Unassembled WGS sequence"/>
</dbReference>
<dbReference type="RefSeq" id="WP_388115010.1">
    <property type="nucleotide sequence ID" value="NZ_JBIAHM010000026.1"/>
</dbReference>
<evidence type="ECO:0000313" key="1">
    <source>
        <dbReference type="EMBL" id="MFE9606332.1"/>
    </source>
</evidence>
<name>A0ABW6MJK5_9ACTN</name>